<feature type="domain" description="Ferritin-like diiron" evidence="9">
    <location>
        <begin position="1"/>
        <end position="110"/>
    </location>
</feature>
<keyword evidence="4 8" id="KW-0560">Oxidoreductase</keyword>
<dbReference type="CDD" id="cd01056">
    <property type="entry name" value="Euk_Ferritin"/>
    <property type="match status" value="1"/>
</dbReference>
<keyword evidence="5 8" id="KW-0408">Iron</keyword>
<proteinExistence type="inferred from homology"/>
<keyword evidence="11" id="KW-1185">Reference proteome</keyword>
<evidence type="ECO:0000256" key="4">
    <source>
        <dbReference type="ARBA" id="ARBA00023002"/>
    </source>
</evidence>
<dbReference type="EC" id="1.16.3.1" evidence="8"/>
<evidence type="ECO:0000256" key="5">
    <source>
        <dbReference type="ARBA" id="ARBA00023004"/>
    </source>
</evidence>
<dbReference type="InterPro" id="IPR009078">
    <property type="entry name" value="Ferritin-like_SF"/>
</dbReference>
<evidence type="ECO:0000256" key="1">
    <source>
        <dbReference type="ARBA" id="ARBA00007513"/>
    </source>
</evidence>
<evidence type="ECO:0000313" key="11">
    <source>
        <dbReference type="Proteomes" id="UP001164746"/>
    </source>
</evidence>
<feature type="non-terminal residue" evidence="10">
    <location>
        <position position="122"/>
    </location>
</feature>
<keyword evidence="2 8" id="KW-0409">Iron storage</keyword>
<comment type="catalytic activity">
    <reaction evidence="7 8">
        <text>4 Fe(2+) + O2 + 4 H(+) = 4 Fe(3+) + 2 H2O</text>
        <dbReference type="Rhea" id="RHEA:11148"/>
        <dbReference type="ChEBI" id="CHEBI:15377"/>
        <dbReference type="ChEBI" id="CHEBI:15378"/>
        <dbReference type="ChEBI" id="CHEBI:15379"/>
        <dbReference type="ChEBI" id="CHEBI:29033"/>
        <dbReference type="ChEBI" id="CHEBI:29034"/>
        <dbReference type="EC" id="1.16.3.1"/>
    </reaction>
</comment>
<evidence type="ECO:0000256" key="8">
    <source>
        <dbReference type="RuleBase" id="RU361145"/>
    </source>
</evidence>
<dbReference type="InterPro" id="IPR012347">
    <property type="entry name" value="Ferritin-like"/>
</dbReference>
<evidence type="ECO:0000256" key="7">
    <source>
        <dbReference type="ARBA" id="ARBA00047990"/>
    </source>
</evidence>
<accession>A0ABY7FF63</accession>
<dbReference type="Proteomes" id="UP001164746">
    <property type="component" value="Chromosome 12"/>
</dbReference>
<protein>
    <recommendedName>
        <fullName evidence="8">Ferritin</fullName>
        <ecNumber evidence="8">1.16.3.1</ecNumber>
    </recommendedName>
</protein>
<comment type="function">
    <text evidence="8">Stores iron in a soluble, non-toxic, readily available form. Important for iron homeostasis. Iron is taken up in the ferrous form and deposited as ferric hydroxides after oxidation.</text>
</comment>
<dbReference type="InterPro" id="IPR008331">
    <property type="entry name" value="Ferritin_DPS_dom"/>
</dbReference>
<evidence type="ECO:0000259" key="9">
    <source>
        <dbReference type="PROSITE" id="PS50905"/>
    </source>
</evidence>
<evidence type="ECO:0000313" key="10">
    <source>
        <dbReference type="EMBL" id="WAR20825.1"/>
    </source>
</evidence>
<dbReference type="PANTHER" id="PTHR11431:SF75">
    <property type="entry name" value="FERRITIN"/>
    <property type="match status" value="1"/>
</dbReference>
<dbReference type="InterPro" id="IPR009040">
    <property type="entry name" value="Ferritin-like_diiron"/>
</dbReference>
<evidence type="ECO:0000256" key="2">
    <source>
        <dbReference type="ARBA" id="ARBA00022434"/>
    </source>
</evidence>
<keyword evidence="3 8" id="KW-0479">Metal-binding</keyword>
<gene>
    <name evidence="10" type="ORF">MAR_014799</name>
</gene>
<comment type="function">
    <text evidence="6">Stores iron in a soluble, non-toxic, readily available form. Important for iron homeostasis. Has ferroxidase activity. Iron is taken up in the ferrous form and deposited as ferric hydroxides after oxidation.</text>
</comment>
<dbReference type="PANTHER" id="PTHR11431">
    <property type="entry name" value="FERRITIN"/>
    <property type="match status" value="1"/>
</dbReference>
<dbReference type="EMBL" id="CP111023">
    <property type="protein sequence ID" value="WAR20825.1"/>
    <property type="molecule type" value="Genomic_DNA"/>
</dbReference>
<organism evidence="10 11">
    <name type="scientific">Mya arenaria</name>
    <name type="common">Soft-shell clam</name>
    <dbReference type="NCBI Taxonomy" id="6604"/>
    <lineage>
        <taxon>Eukaryota</taxon>
        <taxon>Metazoa</taxon>
        <taxon>Spiralia</taxon>
        <taxon>Lophotrochozoa</taxon>
        <taxon>Mollusca</taxon>
        <taxon>Bivalvia</taxon>
        <taxon>Autobranchia</taxon>
        <taxon>Heteroconchia</taxon>
        <taxon>Euheterodonta</taxon>
        <taxon>Imparidentia</taxon>
        <taxon>Neoheterodontei</taxon>
        <taxon>Myida</taxon>
        <taxon>Myoidea</taxon>
        <taxon>Myidae</taxon>
        <taxon>Mya</taxon>
    </lineage>
</organism>
<evidence type="ECO:0000256" key="6">
    <source>
        <dbReference type="ARBA" id="ARBA00025111"/>
    </source>
</evidence>
<sequence>AHYFERSDVALPGFSKWFESASEEERKHATMLMEYINKRGGDVSLNALHNRDSWQNGLWSMQDTLALERMVNDRLLDLHSLADEDPHFLDEQVEAIKDVNDKITKLTRVGSGLGEYMFDKEL</sequence>
<reference evidence="10" key="1">
    <citation type="submission" date="2022-11" db="EMBL/GenBank/DDBJ databases">
        <title>Centuries of genome instability and evolution in soft-shell clam transmissible cancer (bioRxiv).</title>
        <authorList>
            <person name="Hart S.F.M."/>
            <person name="Yonemitsu M.A."/>
            <person name="Giersch R.M."/>
            <person name="Beal B.F."/>
            <person name="Arriagada G."/>
            <person name="Davis B.W."/>
            <person name="Ostrander E.A."/>
            <person name="Goff S.P."/>
            <person name="Metzger M.J."/>
        </authorList>
    </citation>
    <scope>NUCLEOTIDE SEQUENCE</scope>
    <source>
        <strain evidence="10">MELC-2E11</strain>
        <tissue evidence="10">Siphon/mantle</tissue>
    </source>
</reference>
<dbReference type="Pfam" id="PF00210">
    <property type="entry name" value="Ferritin"/>
    <property type="match status" value="1"/>
</dbReference>
<name>A0ABY7FF63_MYAAR</name>
<dbReference type="InterPro" id="IPR001519">
    <property type="entry name" value="Ferritin"/>
</dbReference>
<comment type="similarity">
    <text evidence="1 8">Belongs to the ferritin family.</text>
</comment>
<dbReference type="PROSITE" id="PS50905">
    <property type="entry name" value="FERRITIN_LIKE"/>
    <property type="match status" value="1"/>
</dbReference>
<dbReference type="SUPFAM" id="SSF47240">
    <property type="entry name" value="Ferritin-like"/>
    <property type="match status" value="1"/>
</dbReference>
<evidence type="ECO:0000256" key="3">
    <source>
        <dbReference type="ARBA" id="ARBA00022723"/>
    </source>
</evidence>
<dbReference type="Gene3D" id="1.20.1260.10">
    <property type="match status" value="1"/>
</dbReference>